<evidence type="ECO:0000256" key="3">
    <source>
        <dbReference type="ARBA" id="ARBA00022679"/>
    </source>
</evidence>
<dbReference type="OrthoDB" id="3474644at2"/>
<dbReference type="EC" id="2.7.13.3" evidence="2"/>
<gene>
    <name evidence="8" type="ORF">D5S19_13940</name>
</gene>
<evidence type="ECO:0000313" key="9">
    <source>
        <dbReference type="Proteomes" id="UP000285112"/>
    </source>
</evidence>
<dbReference type="Gene3D" id="3.30.565.10">
    <property type="entry name" value="Histidine kinase-like ATPase, C-terminal domain"/>
    <property type="match status" value="1"/>
</dbReference>
<accession>A0A419I4X1</accession>
<evidence type="ECO:0000256" key="6">
    <source>
        <dbReference type="ARBA" id="ARBA00022840"/>
    </source>
</evidence>
<proteinExistence type="predicted"/>
<evidence type="ECO:0000259" key="7">
    <source>
        <dbReference type="PROSITE" id="PS50109"/>
    </source>
</evidence>
<keyword evidence="6" id="KW-0067">ATP-binding</keyword>
<evidence type="ECO:0000256" key="4">
    <source>
        <dbReference type="ARBA" id="ARBA00022741"/>
    </source>
</evidence>
<keyword evidence="3" id="KW-0808">Transferase</keyword>
<feature type="domain" description="Histidine kinase" evidence="7">
    <location>
        <begin position="25"/>
        <end position="210"/>
    </location>
</feature>
<dbReference type="AlphaFoldDB" id="A0A419I4X1"/>
<organism evidence="8 9">
    <name type="scientific">Amycolatopsis panacis</name>
    <dbReference type="NCBI Taxonomy" id="2340917"/>
    <lineage>
        <taxon>Bacteria</taxon>
        <taxon>Bacillati</taxon>
        <taxon>Actinomycetota</taxon>
        <taxon>Actinomycetes</taxon>
        <taxon>Pseudonocardiales</taxon>
        <taxon>Pseudonocardiaceae</taxon>
        <taxon>Amycolatopsis</taxon>
    </lineage>
</organism>
<comment type="caution">
    <text evidence="8">The sequence shown here is derived from an EMBL/GenBank/DDBJ whole genome shotgun (WGS) entry which is preliminary data.</text>
</comment>
<dbReference type="InterPro" id="IPR050980">
    <property type="entry name" value="2C_sensor_his_kinase"/>
</dbReference>
<evidence type="ECO:0000256" key="1">
    <source>
        <dbReference type="ARBA" id="ARBA00000085"/>
    </source>
</evidence>
<dbReference type="RefSeq" id="WP_120023773.1">
    <property type="nucleotide sequence ID" value="NZ_QZFV01000078.1"/>
</dbReference>
<evidence type="ECO:0000313" key="8">
    <source>
        <dbReference type="EMBL" id="RJQ85482.1"/>
    </source>
</evidence>
<name>A0A419I4X1_9PSEU</name>
<keyword evidence="5 8" id="KW-0418">Kinase</keyword>
<evidence type="ECO:0000256" key="5">
    <source>
        <dbReference type="ARBA" id="ARBA00022777"/>
    </source>
</evidence>
<evidence type="ECO:0000256" key="2">
    <source>
        <dbReference type="ARBA" id="ARBA00012438"/>
    </source>
</evidence>
<dbReference type="InterPro" id="IPR005467">
    <property type="entry name" value="His_kinase_dom"/>
</dbReference>
<dbReference type="InterPro" id="IPR036890">
    <property type="entry name" value="HATPase_C_sf"/>
</dbReference>
<protein>
    <recommendedName>
        <fullName evidence="2">histidine kinase</fullName>
        <ecNumber evidence="2">2.7.13.3</ecNumber>
    </recommendedName>
</protein>
<dbReference type="PANTHER" id="PTHR44936:SF10">
    <property type="entry name" value="SENSOR PROTEIN RSTB"/>
    <property type="match status" value="1"/>
</dbReference>
<sequence>MTTVPERRRNTGRRDTDRDSAELRALLHDIGHAMAMVRMLVDAALSEPSAATARRKLDLARSQTGTLSTLLERAVQPSGGCEPVALRPVLAQLCAQADATGEARVVLVDGPSPTAEINSTVLWRILSNLLGNAVRAAGRGGTVTVTISDVAPIVIGIADDGPGFGAGEPGWASLGLSTVKTLSETFDVAVGFQRRTPTGTVARVVVPASARSARREGA</sequence>
<dbReference type="InterPro" id="IPR003594">
    <property type="entry name" value="HATPase_dom"/>
</dbReference>
<dbReference type="Proteomes" id="UP000285112">
    <property type="component" value="Unassembled WGS sequence"/>
</dbReference>
<dbReference type="SUPFAM" id="SSF55874">
    <property type="entry name" value="ATPase domain of HSP90 chaperone/DNA topoisomerase II/histidine kinase"/>
    <property type="match status" value="1"/>
</dbReference>
<dbReference type="PROSITE" id="PS50109">
    <property type="entry name" value="HIS_KIN"/>
    <property type="match status" value="1"/>
</dbReference>
<keyword evidence="4" id="KW-0547">Nucleotide-binding</keyword>
<comment type="catalytic activity">
    <reaction evidence="1">
        <text>ATP + protein L-histidine = ADP + protein N-phospho-L-histidine.</text>
        <dbReference type="EC" id="2.7.13.3"/>
    </reaction>
</comment>
<keyword evidence="9" id="KW-1185">Reference proteome</keyword>
<dbReference type="GO" id="GO:0005524">
    <property type="term" value="F:ATP binding"/>
    <property type="evidence" value="ECO:0007669"/>
    <property type="project" value="UniProtKB-KW"/>
</dbReference>
<reference evidence="8 9" key="1">
    <citation type="submission" date="2018-09" db="EMBL/GenBank/DDBJ databases">
        <title>YIM PH 21725 draft genome.</title>
        <authorList>
            <person name="Miao C."/>
        </authorList>
    </citation>
    <scope>NUCLEOTIDE SEQUENCE [LARGE SCALE GENOMIC DNA]</scope>
    <source>
        <strain evidence="9">YIM PH21725</strain>
    </source>
</reference>
<dbReference type="GO" id="GO:0004673">
    <property type="term" value="F:protein histidine kinase activity"/>
    <property type="evidence" value="ECO:0007669"/>
    <property type="project" value="UniProtKB-EC"/>
</dbReference>
<dbReference type="Pfam" id="PF02518">
    <property type="entry name" value="HATPase_c"/>
    <property type="match status" value="1"/>
</dbReference>
<dbReference type="EMBL" id="QZFV01000078">
    <property type="protein sequence ID" value="RJQ85482.1"/>
    <property type="molecule type" value="Genomic_DNA"/>
</dbReference>
<dbReference type="PANTHER" id="PTHR44936">
    <property type="entry name" value="SENSOR PROTEIN CREC"/>
    <property type="match status" value="1"/>
</dbReference>
<dbReference type="SMART" id="SM00387">
    <property type="entry name" value="HATPase_c"/>
    <property type="match status" value="1"/>
</dbReference>